<name>A0A2T7NFL8_POMCA</name>
<feature type="compositionally biased region" description="Pro residues" evidence="1">
    <location>
        <begin position="274"/>
        <end position="283"/>
    </location>
</feature>
<comment type="caution">
    <text evidence="2">The sequence shown here is derived from an EMBL/GenBank/DDBJ whole genome shotgun (WGS) entry which is preliminary data.</text>
</comment>
<dbReference type="InterPro" id="IPR038752">
    <property type="entry name" value="IQCH"/>
</dbReference>
<keyword evidence="3" id="KW-1185">Reference proteome</keyword>
<sequence length="667" mass="74429">MRPEDVGQILVKVQEDLKQLRERFIRNPDGQVNFSELEDALSKTEKGLQKRTEEVVNRLNDRVQMIPFSDQALHEEHSPTLETTVNLQHAVNLNKPSYMMRQPQPPGVMLPARRVQLKGLSPGQRHHQQWALRTIFNPHNEQNRPVMRENFGIQLPLINERRSQKPPPKPIQGTTVDHLTVLPRANRVDPQLAPPPITENDARKGILSLLERGLIPQAAHLTLDPSPVHHRAVTLLNTDSKARTGVIETSAAVPSLQYFSGKSSGDQMDLSRIPPVPSRPAPTPETRSQSAKSRPSSTLSGHPKTPATVKTFEMQLQPMPPPTTPASGDFKTQNHRFAIQHGKVRDTQPEFLAFKQHYCLTWGSIVTTLKYLERMLANFAVPVAFINGDKLADLSIEYELEKAPSISEFLSVIVNREDVEAIISKPGRRFLGPNGQNMAATHIQSTWRRYRERSQYLGVSTVKVGCWCYRNILDHAHKNGQNARTATTDPAVQLENFKQRAKVDLSPLEMNVIRNFPQPGTVLKNPSELLYIPSLGLSQNIRDSISDFGVRQNTQMARLCDIQDPNVDVIFVSPVPLSDETLQYYSKLLGLSSAVASGEVDDHTIGDNLQGALATFARNLSVIHQEVSAPNMQGINNFKGAIEDIEGILGTTVQNAEELDGEESKET</sequence>
<dbReference type="OrthoDB" id="2117703at2759"/>
<dbReference type="PANTHER" id="PTHR14465:SF0">
    <property type="entry name" value="IQ DOMAIN-CONTAINING PROTEIN H"/>
    <property type="match status" value="1"/>
</dbReference>
<dbReference type="AlphaFoldDB" id="A0A2T7NFL8"/>
<dbReference type="Proteomes" id="UP000245119">
    <property type="component" value="Linkage Group LG13"/>
</dbReference>
<gene>
    <name evidence="2" type="ORF">C0Q70_20454</name>
</gene>
<organism evidence="2 3">
    <name type="scientific">Pomacea canaliculata</name>
    <name type="common">Golden apple snail</name>
    <dbReference type="NCBI Taxonomy" id="400727"/>
    <lineage>
        <taxon>Eukaryota</taxon>
        <taxon>Metazoa</taxon>
        <taxon>Spiralia</taxon>
        <taxon>Lophotrochozoa</taxon>
        <taxon>Mollusca</taxon>
        <taxon>Gastropoda</taxon>
        <taxon>Caenogastropoda</taxon>
        <taxon>Architaenioglossa</taxon>
        <taxon>Ampullarioidea</taxon>
        <taxon>Ampullariidae</taxon>
        <taxon>Pomacea</taxon>
    </lineage>
</organism>
<dbReference type="PROSITE" id="PS50096">
    <property type="entry name" value="IQ"/>
    <property type="match status" value="1"/>
</dbReference>
<evidence type="ECO:0000313" key="3">
    <source>
        <dbReference type="Proteomes" id="UP000245119"/>
    </source>
</evidence>
<feature type="compositionally biased region" description="Polar residues" evidence="1">
    <location>
        <begin position="285"/>
        <end position="300"/>
    </location>
</feature>
<dbReference type="PANTHER" id="PTHR14465">
    <property type="entry name" value="IQ DOMAIN-CONTAINING PROTEIN H"/>
    <property type="match status" value="1"/>
</dbReference>
<proteinExistence type="predicted"/>
<reference evidence="2 3" key="1">
    <citation type="submission" date="2018-04" db="EMBL/GenBank/DDBJ databases">
        <title>The genome of golden apple snail Pomacea canaliculata provides insight into stress tolerance and invasive adaptation.</title>
        <authorList>
            <person name="Liu C."/>
            <person name="Liu B."/>
            <person name="Ren Y."/>
            <person name="Zhang Y."/>
            <person name="Wang H."/>
            <person name="Li S."/>
            <person name="Jiang F."/>
            <person name="Yin L."/>
            <person name="Zhang G."/>
            <person name="Qian W."/>
            <person name="Fan W."/>
        </authorList>
    </citation>
    <scope>NUCLEOTIDE SEQUENCE [LARGE SCALE GENOMIC DNA]</scope>
    <source>
        <strain evidence="2">SZHN2017</strain>
        <tissue evidence="2">Muscle</tissue>
    </source>
</reference>
<evidence type="ECO:0000313" key="2">
    <source>
        <dbReference type="EMBL" id="PVD19960.1"/>
    </source>
</evidence>
<evidence type="ECO:0000256" key="1">
    <source>
        <dbReference type="SAM" id="MobiDB-lite"/>
    </source>
</evidence>
<protein>
    <recommendedName>
        <fullName evidence="4">EF-hand domain-containing protein</fullName>
    </recommendedName>
</protein>
<evidence type="ECO:0008006" key="4">
    <source>
        <dbReference type="Google" id="ProtNLM"/>
    </source>
</evidence>
<dbReference type="EMBL" id="PZQS01000013">
    <property type="protein sequence ID" value="PVD19960.1"/>
    <property type="molecule type" value="Genomic_DNA"/>
</dbReference>
<accession>A0A2T7NFL8</accession>
<feature type="region of interest" description="Disordered" evidence="1">
    <location>
        <begin position="258"/>
        <end position="305"/>
    </location>
</feature>